<accession>A0A2A9M5F5</accession>
<gene>
    <name evidence="2" type="ORF">BESB_024970</name>
</gene>
<dbReference type="PANTHER" id="PTHR13158">
    <property type="match status" value="1"/>
</dbReference>
<dbReference type="VEuPathDB" id="ToxoDB:BESB_024970"/>
<dbReference type="GeneID" id="40307557"/>
<dbReference type="InterPro" id="IPR017437">
    <property type="entry name" value="ATP-NAD_kinase_PpnK-typ_C"/>
</dbReference>
<dbReference type="Proteomes" id="UP000224006">
    <property type="component" value="Unassembled WGS sequence"/>
</dbReference>
<dbReference type="Gene3D" id="2.60.200.30">
    <property type="entry name" value="Probable inorganic polyphosphate/atp-NAD kinase, domain 2"/>
    <property type="match status" value="1"/>
</dbReference>
<evidence type="ECO:0000256" key="1">
    <source>
        <dbReference type="SAM" id="MobiDB-lite"/>
    </source>
</evidence>
<dbReference type="InterPro" id="IPR016064">
    <property type="entry name" value="NAD/diacylglycerol_kinase_sf"/>
</dbReference>
<keyword evidence="2" id="KW-0240">DNA-directed RNA polymerase</keyword>
<dbReference type="KEGG" id="bbes:BESB_024970"/>
<keyword evidence="2" id="KW-0804">Transcription</keyword>
<dbReference type="GO" id="GO:0005739">
    <property type="term" value="C:mitochondrion"/>
    <property type="evidence" value="ECO:0007669"/>
    <property type="project" value="TreeGrafter"/>
</dbReference>
<sequence length="1073" mass="113220">MLSRALHPASFMLPQVSISTVSSAASLRAGAALLPSPSPCALLFAPHGAAARAGKSSPPFASARRPVPPPFCSEPPCSASPLVAAHGLKAVVDASPEAHGAETFRLRCGRPAGAPNAQGGQPEMAAARAREANRRGAAGRSRPFLPFGEGGDVDRQKGPLSHGSYAEGFGVVEAADRQSIRLAQHCCCALSLPLSNLLTGDVAEARRRRLARPLRRAFSSSRAASAPPASVSGGTCAAASAPPGSSAALSSSDSPCRASPSPVDKEATFAPVAVPFSRVPGLEVPAPPHVEIRRVVVLDKLTRYELELEQRLGVLRERFLTHGGDTAPAEPAPEAPAYPSQQPGRRASAESGISTCASVCETLPAFGTSRASSAAASPSSALASPSPSFASPSPSFASSSPSFASSVASAPVSSASAFAASSFAAPAAAAAPAESIGPDHERLPAHMRLVEQELRMQLPQAYATHLDHTRNVQELVRQLQEDWGVHTTLIKARSFGKTLENGRRAILKKNASAAFPPDAVIAAGGDGTLLEAASFLAALEETQGPRGGDGFGGQTLNEEVEEAKERDSEGEDCANAGPAGRPAGAPAKGQKPAFSPDGIWLLGFNTDPVRSEGRLCLAYRPPMFRPRSDNALCAQAKNVGAAEDREERTTMIVDEASTTDVEATHAALATDTPSADSRPRASQQDRRHFRATDTECVSPVLSSEDGQRCFQIPTFHPHFLTPRRPSCALPPPPPQAAASASSASLAREGEEASATPSGDGVAGDESEKLRSSRAYVQGVLRYVMDGRSVAICRQRIRLELEYPRSQEEQILQRVEQQRREHIGLMSLLPLERVSAAPPPCAPAAHLKASPSEPCLRGRAFRRGRALADDAAHAGLEPDSEETGVWGAEAGERPPRDAIVRRVLGVSALNDVFVGECDSSRTCYAQVKIDQGEPTRYKSSGFLVATGTGSSAWSFNMSKVRTEQIKAVVDELHRSLALPVDLADAVDWEALRERVNRQLLFHPSMPVMRYFVREPIENSIFTCRGSAGVAHRVEIHVLSPDAMVAIDGLLSFPLPVGVKLVLHISPCDALWTVK</sequence>
<protein>
    <submittedName>
        <fullName evidence="2">DNA-directed RNA polymerase III RPC8</fullName>
    </submittedName>
</protein>
<comment type="caution">
    <text evidence="2">The sequence shown here is derived from an EMBL/GenBank/DDBJ whole genome shotgun (WGS) entry which is preliminary data.</text>
</comment>
<dbReference type="STRING" id="94643.A0A2A9M5F5"/>
<feature type="compositionally biased region" description="Low complexity" evidence="1">
    <location>
        <begin position="736"/>
        <end position="746"/>
    </location>
</feature>
<evidence type="ECO:0000313" key="3">
    <source>
        <dbReference type="Proteomes" id="UP000224006"/>
    </source>
</evidence>
<dbReference type="PANTHER" id="PTHR13158:SF5">
    <property type="entry name" value="NAD KINASE 2, MITOCHONDRIAL"/>
    <property type="match status" value="1"/>
</dbReference>
<evidence type="ECO:0000313" key="2">
    <source>
        <dbReference type="EMBL" id="PFH31531.1"/>
    </source>
</evidence>
<feature type="region of interest" description="Disordered" evidence="1">
    <location>
        <begin position="323"/>
        <end position="350"/>
    </location>
</feature>
<proteinExistence type="predicted"/>
<dbReference type="AlphaFoldDB" id="A0A2A9M5F5"/>
<name>A0A2A9M5F5_BESBE</name>
<dbReference type="GO" id="GO:0000428">
    <property type="term" value="C:DNA-directed RNA polymerase complex"/>
    <property type="evidence" value="ECO:0007669"/>
    <property type="project" value="UniProtKB-KW"/>
</dbReference>
<feature type="region of interest" description="Disordered" evidence="1">
    <location>
        <begin position="559"/>
        <end position="592"/>
    </location>
</feature>
<reference evidence="2 3" key="1">
    <citation type="submission" date="2017-09" db="EMBL/GenBank/DDBJ databases">
        <title>Genome sequencing of Besnoitia besnoiti strain Bb-Ger1.</title>
        <authorList>
            <person name="Schares G."/>
            <person name="Venepally P."/>
            <person name="Lorenzi H.A."/>
        </authorList>
    </citation>
    <scope>NUCLEOTIDE SEQUENCE [LARGE SCALE GENOMIC DNA]</scope>
    <source>
        <strain evidence="2 3">Bb-Ger1</strain>
    </source>
</reference>
<feature type="region of interest" description="Disordered" evidence="1">
    <location>
        <begin position="214"/>
        <end position="263"/>
    </location>
</feature>
<feature type="compositionally biased region" description="Low complexity" evidence="1">
    <location>
        <begin position="574"/>
        <end position="592"/>
    </location>
</feature>
<dbReference type="GO" id="GO:0019674">
    <property type="term" value="P:NAD+ metabolic process"/>
    <property type="evidence" value="ECO:0007669"/>
    <property type="project" value="InterPro"/>
</dbReference>
<feature type="compositionally biased region" description="Low complexity" evidence="1">
    <location>
        <begin position="216"/>
        <end position="262"/>
    </location>
</feature>
<organism evidence="2 3">
    <name type="scientific">Besnoitia besnoiti</name>
    <name type="common">Apicomplexan protozoan</name>
    <dbReference type="NCBI Taxonomy" id="94643"/>
    <lineage>
        <taxon>Eukaryota</taxon>
        <taxon>Sar</taxon>
        <taxon>Alveolata</taxon>
        <taxon>Apicomplexa</taxon>
        <taxon>Conoidasida</taxon>
        <taxon>Coccidia</taxon>
        <taxon>Eucoccidiorida</taxon>
        <taxon>Eimeriorina</taxon>
        <taxon>Sarcocystidae</taxon>
        <taxon>Besnoitia</taxon>
    </lineage>
</organism>
<dbReference type="SUPFAM" id="SSF111331">
    <property type="entry name" value="NAD kinase/diacylglycerol kinase-like"/>
    <property type="match status" value="2"/>
</dbReference>
<feature type="region of interest" description="Disordered" evidence="1">
    <location>
        <begin position="111"/>
        <end position="152"/>
    </location>
</feature>
<dbReference type="RefSeq" id="XP_029215540.1">
    <property type="nucleotide sequence ID" value="XM_029361185.1"/>
</dbReference>
<dbReference type="GO" id="GO:0003951">
    <property type="term" value="F:NAD+ kinase activity"/>
    <property type="evidence" value="ECO:0007669"/>
    <property type="project" value="InterPro"/>
</dbReference>
<dbReference type="OrthoDB" id="332640at2759"/>
<feature type="region of interest" description="Disordered" evidence="1">
    <location>
        <begin position="723"/>
        <end position="769"/>
    </location>
</feature>
<feature type="compositionally biased region" description="Basic and acidic residues" evidence="1">
    <location>
        <begin position="677"/>
        <end position="692"/>
    </location>
</feature>
<dbReference type="EMBL" id="NWUJ01000014">
    <property type="protein sequence ID" value="PFH31531.1"/>
    <property type="molecule type" value="Genomic_DNA"/>
</dbReference>
<keyword evidence="3" id="KW-1185">Reference proteome</keyword>
<feature type="region of interest" description="Disordered" evidence="1">
    <location>
        <begin position="639"/>
        <end position="692"/>
    </location>
</feature>
<feature type="compositionally biased region" description="Acidic residues" evidence="1">
    <location>
        <begin position="559"/>
        <end position="572"/>
    </location>
</feature>